<dbReference type="FunFam" id="3.30.360.10:FF:000018">
    <property type="entry name" value="Glucose-6-phosphate 1-dehydrogenase"/>
    <property type="match status" value="1"/>
</dbReference>
<dbReference type="InterPro" id="IPR022675">
    <property type="entry name" value="G6P_DH_C"/>
</dbReference>
<dbReference type="SUPFAM" id="SSF51735">
    <property type="entry name" value="NAD(P)-binding Rossmann-fold domains"/>
    <property type="match status" value="1"/>
</dbReference>
<feature type="region of interest" description="Disordered" evidence="5">
    <location>
        <begin position="320"/>
        <end position="339"/>
    </location>
</feature>
<dbReference type="InterPro" id="IPR004827">
    <property type="entry name" value="bZIP"/>
</dbReference>
<dbReference type="EnsemblPlants" id="EMT03892">
    <property type="protein sequence ID" value="EMT03892"/>
    <property type="gene ID" value="F775_09663"/>
</dbReference>
<organism evidence="6">
    <name type="scientific">Aegilops tauschii</name>
    <name type="common">Tausch's goatgrass</name>
    <name type="synonym">Aegilops squarrosa</name>
    <dbReference type="NCBI Taxonomy" id="37682"/>
    <lineage>
        <taxon>Eukaryota</taxon>
        <taxon>Viridiplantae</taxon>
        <taxon>Streptophyta</taxon>
        <taxon>Embryophyta</taxon>
        <taxon>Tracheophyta</taxon>
        <taxon>Spermatophyta</taxon>
        <taxon>Magnoliopsida</taxon>
        <taxon>Liliopsida</taxon>
        <taxon>Poales</taxon>
        <taxon>Poaceae</taxon>
        <taxon>BOP clade</taxon>
        <taxon>Pooideae</taxon>
        <taxon>Triticodae</taxon>
        <taxon>Triticeae</taxon>
        <taxon>Triticinae</taxon>
        <taxon>Aegilops</taxon>
    </lineage>
</organism>
<evidence type="ECO:0000256" key="1">
    <source>
        <dbReference type="ARBA" id="ARBA00009975"/>
    </source>
</evidence>
<dbReference type="GO" id="GO:0006098">
    <property type="term" value="P:pentose-phosphate shunt"/>
    <property type="evidence" value="ECO:0007669"/>
    <property type="project" value="UniProtKB-ARBA"/>
</dbReference>
<dbReference type="GO" id="GO:0006006">
    <property type="term" value="P:glucose metabolic process"/>
    <property type="evidence" value="ECO:0007669"/>
    <property type="project" value="UniProtKB-KW"/>
</dbReference>
<proteinExistence type="inferred from homology"/>
<dbReference type="GO" id="GO:0003700">
    <property type="term" value="F:DNA-binding transcription factor activity"/>
    <property type="evidence" value="ECO:0007669"/>
    <property type="project" value="InterPro"/>
</dbReference>
<dbReference type="PRINTS" id="PR00079">
    <property type="entry name" value="G6PDHDRGNASE"/>
</dbReference>
<dbReference type="Pfam" id="PF00479">
    <property type="entry name" value="G6PD_N"/>
    <property type="match status" value="1"/>
</dbReference>
<keyword evidence="2" id="KW-0313">Glucose metabolism</keyword>
<evidence type="ECO:0000256" key="3">
    <source>
        <dbReference type="ARBA" id="ARBA00022857"/>
    </source>
</evidence>
<dbReference type="Gene3D" id="3.30.360.10">
    <property type="entry name" value="Dihydrodipicolinate Reductase, domain 2"/>
    <property type="match status" value="1"/>
</dbReference>
<evidence type="ECO:0000256" key="2">
    <source>
        <dbReference type="ARBA" id="ARBA00022526"/>
    </source>
</evidence>
<reference evidence="6" key="1">
    <citation type="submission" date="2015-06" db="UniProtKB">
        <authorList>
            <consortium name="EnsemblPlants"/>
        </authorList>
    </citation>
    <scope>IDENTIFICATION</scope>
</reference>
<evidence type="ECO:0000256" key="4">
    <source>
        <dbReference type="ARBA" id="ARBA00023277"/>
    </source>
</evidence>
<dbReference type="GO" id="GO:0043565">
    <property type="term" value="F:sequence-specific DNA binding"/>
    <property type="evidence" value="ECO:0007669"/>
    <property type="project" value="InterPro"/>
</dbReference>
<evidence type="ECO:0000256" key="5">
    <source>
        <dbReference type="SAM" id="MobiDB-lite"/>
    </source>
</evidence>
<dbReference type="Gene3D" id="3.40.50.720">
    <property type="entry name" value="NAD(P)-binding Rossmann-like Domain"/>
    <property type="match status" value="1"/>
</dbReference>
<dbReference type="InterPro" id="IPR001282">
    <property type="entry name" value="G6P_DH"/>
</dbReference>
<dbReference type="HAMAP" id="MF_00966">
    <property type="entry name" value="G6PD"/>
    <property type="match status" value="1"/>
</dbReference>
<dbReference type="Gene3D" id="1.20.5.170">
    <property type="match status" value="1"/>
</dbReference>
<dbReference type="CDD" id="cd14708">
    <property type="entry name" value="bZIP_HBP1b-like"/>
    <property type="match status" value="1"/>
</dbReference>
<dbReference type="PANTHER" id="PTHR23429">
    <property type="entry name" value="GLUCOSE-6-PHOSPHATE 1-DEHYDROGENASE G6PD"/>
    <property type="match status" value="1"/>
</dbReference>
<sequence length="1200" mass="132872">MAGYWEPAMPHADWGRPGRLRASLWLKGPAARGPYWRLSWVVSWSTWQQCRVGQGMADPYGVLWPCVLRDSGGGRLYCSHASSHHRYVGAALAGFLGVDLLHGQLLGVGPFGAGFLESAILGFSSGRFLRLGRLLVVGMGDSRPGEGGPVLWVLEGSIGLERLLRSPILVVYEQSESCRTYRGGIRADNDVCGSENGWEHYCGGFGGSESPVWRQSKGGDGAREGSAWRREKNGESPYWSRAGAAEPQVVFPAALALAELWGEDPVPTDNLTLKSWKTPGMADASSRTDTSIVVDTDDKNQRQNFLIFLNQVVQMENGQNGAIVPSNSSEPSDRSDRPMDQKVVLRRLAQNREAARKSRLRKKLCGDVVDELLSGYAYVQQLESSKLKLASLEQELQKARQQGIFISSSGDQTHAMSGNGAMTFDLEYTRWLEEQNKQINELRTAVNAHASDSDLRLIVDGIMAHYDEIFKLKGAAAKADVFHILSGMWKTPAERCFLWLGGFRSSELLKLLVNQLEPLTEQQLMGLSSLEQSSHQAEDALSQGMEALQQSLAETLAGSLGPSGSSGNVANYMGQMAMAMGKLGTLENFLRQKIGGSVPSEKYIDTLCSHIVLRCCTSSQVGVRLVTVAGPAVTLRTQCWIAAKMKLHKALRRHGSQVQRKLEIQGVGKIPDCFKVASLTGRITRRNVQLADETGGETANTSSVMSDNSIDDKSSMHLGLNHSEADRPVLEEGVVLFDNFDDQPESIPSLCIAVIGATGELARSKVFPALFALYYSGFLPQNVAIFGYSRKTLADEDLRSMIEANLTCRVDHHENCEEKLNEFLKRTYYVDAGHDNKDGMAKLNSKMAQIEGICAANRIFYLAVPQEALLDVALPLSDSAQTKHGWNRIIIEKPFGFTSLSSQRDLIENLTVLRFSNLVFEPLWSRKYIRNVQVVFSEETSAETQGRYFGNYGIIRDIVHSHILQTIALFAMEPPVSLDGEDIRDEKVKVLRSIRKVDIEDVVLGQLKDASGDVDRYTKSMTPTYFAAAMYIDNARWDGVPFLIKTGMGLMENRAEIRIQFHHVPGNIYRERFGHDIDLDTNELVLRDLPEEAILLKVNNKVPGLGLQLDASELNLLYRDRYDVEVPDSYEHLLLDVLDGDSHLFMRSDELAAAWSVLAPILHEIDQKSVAPELYDAGDKGPINAYYLAAKHGVRWDDGC</sequence>
<feature type="compositionally biased region" description="Basic and acidic residues" evidence="5">
    <location>
        <begin position="220"/>
        <end position="231"/>
    </location>
</feature>
<feature type="region of interest" description="Disordered" evidence="5">
    <location>
        <begin position="212"/>
        <end position="231"/>
    </location>
</feature>
<dbReference type="PROSITE" id="PS00036">
    <property type="entry name" value="BZIP_BASIC"/>
    <property type="match status" value="1"/>
</dbReference>
<dbReference type="GO" id="GO:0050661">
    <property type="term" value="F:NADP binding"/>
    <property type="evidence" value="ECO:0007669"/>
    <property type="project" value="InterPro"/>
</dbReference>
<evidence type="ECO:0000313" key="6">
    <source>
        <dbReference type="EnsemblPlants" id="EMT03892"/>
    </source>
</evidence>
<dbReference type="InterPro" id="IPR025422">
    <property type="entry name" value="TGA_domain"/>
</dbReference>
<dbReference type="Pfam" id="PF14144">
    <property type="entry name" value="DOG1"/>
    <property type="match status" value="1"/>
</dbReference>
<keyword evidence="3" id="KW-0521">NADP</keyword>
<dbReference type="InterPro" id="IPR022674">
    <property type="entry name" value="G6P_DH_NAD-bd"/>
</dbReference>
<dbReference type="GO" id="GO:0006351">
    <property type="term" value="P:DNA-templated transcription"/>
    <property type="evidence" value="ECO:0007669"/>
    <property type="project" value="InterPro"/>
</dbReference>
<dbReference type="PROSITE" id="PS51806">
    <property type="entry name" value="DOG1"/>
    <property type="match status" value="1"/>
</dbReference>
<name>M8BLK7_AEGTA</name>
<comment type="similarity">
    <text evidence="1">Belongs to the glucose-6-phosphate dehydrogenase family.</text>
</comment>
<dbReference type="InterPro" id="IPR036291">
    <property type="entry name" value="NAD(P)-bd_dom_sf"/>
</dbReference>
<dbReference type="GO" id="GO:0004345">
    <property type="term" value="F:glucose-6-phosphate dehydrogenase activity"/>
    <property type="evidence" value="ECO:0007669"/>
    <property type="project" value="InterPro"/>
</dbReference>
<dbReference type="Pfam" id="PF02781">
    <property type="entry name" value="G6PD_C"/>
    <property type="match status" value="1"/>
</dbReference>
<dbReference type="SUPFAM" id="SSF55347">
    <property type="entry name" value="Glyceraldehyde-3-phosphate dehydrogenase-like, C-terminal domain"/>
    <property type="match status" value="1"/>
</dbReference>
<feature type="compositionally biased region" description="Polar residues" evidence="5">
    <location>
        <begin position="320"/>
        <end position="330"/>
    </location>
</feature>
<protein>
    <submittedName>
        <fullName evidence="6">Glucose-6-phosphate 1-dehydrogenase 4, chloroplastic</fullName>
    </submittedName>
</protein>
<accession>M8BLK7</accession>
<keyword evidence="4" id="KW-0119">Carbohydrate metabolism</keyword>
<dbReference type="AlphaFoldDB" id="M8BLK7"/>
<dbReference type="PANTHER" id="PTHR23429:SF4">
    <property type="entry name" value="INACTIVE GLUCOSE-6-PHOSPHATE 1-DEHYDROGENASE 4, CHLOROPLASTIC"/>
    <property type="match status" value="1"/>
</dbReference>